<organism evidence="1 2">
    <name type="scientific">Stichopus japonicus</name>
    <name type="common">Sea cucumber</name>
    <dbReference type="NCBI Taxonomy" id="307972"/>
    <lineage>
        <taxon>Eukaryota</taxon>
        <taxon>Metazoa</taxon>
        <taxon>Echinodermata</taxon>
        <taxon>Eleutherozoa</taxon>
        <taxon>Echinozoa</taxon>
        <taxon>Holothuroidea</taxon>
        <taxon>Aspidochirotacea</taxon>
        <taxon>Aspidochirotida</taxon>
        <taxon>Stichopodidae</taxon>
        <taxon>Apostichopus</taxon>
    </lineage>
</organism>
<comment type="caution">
    <text evidence="1">The sequence shown here is derived from an EMBL/GenBank/DDBJ whole genome shotgun (WGS) entry which is preliminary data.</text>
</comment>
<sequence length="387" mass="45007">MLKKSNFIESWGFARVPNAPLFLSTLLYLDVDKSTKGVRPAGHWRMSNIVESIIDCMEHHYMSKLNVEKSDFRQVMKEIGKTLLSVLDKKAPQSVNEWKKLPESDLKGALLMGMLHTNEYSSKDASSSKNSCASLRYPVLRGYFLGHHILHAVNDKKFNKHYIQTNLQNKDFKDALKYICGINSDVDKTHHLKVQVFLTLKKKDMWDDYIDCFYEVQDPKVKKTIVKSMDKNEEITVKQVDCTYHKRNVTHFFNFCKELNYPRGMLIFEGIPDISFFVHLLIPNVQRVVIIRRELQEAEVIPLVRWIARIPKVTLQFHDCAMDTFSRDTIKTLNQATSRLPDNIQIDRSSGGSWKKFNNNETYNFNTGQWETTLQSQQSDFTAYSKS</sequence>
<gene>
    <name evidence="1" type="ORF">BSL78_06467</name>
</gene>
<evidence type="ECO:0000313" key="2">
    <source>
        <dbReference type="Proteomes" id="UP000230750"/>
    </source>
</evidence>
<evidence type="ECO:0000313" key="1">
    <source>
        <dbReference type="EMBL" id="PIK56611.1"/>
    </source>
</evidence>
<name>A0A2G8L8N2_STIJA</name>
<reference evidence="1 2" key="1">
    <citation type="journal article" date="2017" name="PLoS Biol.">
        <title>The sea cucumber genome provides insights into morphological evolution and visceral regeneration.</title>
        <authorList>
            <person name="Zhang X."/>
            <person name="Sun L."/>
            <person name="Yuan J."/>
            <person name="Sun Y."/>
            <person name="Gao Y."/>
            <person name="Zhang L."/>
            <person name="Li S."/>
            <person name="Dai H."/>
            <person name="Hamel J.F."/>
            <person name="Liu C."/>
            <person name="Yu Y."/>
            <person name="Liu S."/>
            <person name="Lin W."/>
            <person name="Guo K."/>
            <person name="Jin S."/>
            <person name="Xu P."/>
            <person name="Storey K.B."/>
            <person name="Huan P."/>
            <person name="Zhang T."/>
            <person name="Zhou Y."/>
            <person name="Zhang J."/>
            <person name="Lin C."/>
            <person name="Li X."/>
            <person name="Xing L."/>
            <person name="Huo D."/>
            <person name="Sun M."/>
            <person name="Wang L."/>
            <person name="Mercier A."/>
            <person name="Li F."/>
            <person name="Yang H."/>
            <person name="Xiang J."/>
        </authorList>
    </citation>
    <scope>NUCLEOTIDE SEQUENCE [LARGE SCALE GENOMIC DNA]</scope>
    <source>
        <strain evidence="1">Shaxun</strain>
        <tissue evidence="1">Muscle</tissue>
    </source>
</reference>
<keyword evidence="2" id="KW-1185">Reference proteome</keyword>
<proteinExistence type="predicted"/>
<dbReference type="Proteomes" id="UP000230750">
    <property type="component" value="Unassembled WGS sequence"/>
</dbReference>
<accession>A0A2G8L8N2</accession>
<protein>
    <submittedName>
        <fullName evidence="1">Uncharacterized protein</fullName>
    </submittedName>
</protein>
<dbReference type="AlphaFoldDB" id="A0A2G8L8N2"/>
<dbReference type="EMBL" id="MRZV01000169">
    <property type="protein sequence ID" value="PIK56611.1"/>
    <property type="molecule type" value="Genomic_DNA"/>
</dbReference>